<name>A0A9X7IMS0_9MYCO</name>
<feature type="compositionally biased region" description="Basic and acidic residues" evidence="1">
    <location>
        <begin position="1"/>
        <end position="18"/>
    </location>
</feature>
<accession>A0A9X7IMS0</accession>
<keyword evidence="3" id="KW-1185">Reference proteome</keyword>
<dbReference type="AlphaFoldDB" id="A0A9X7IMS0"/>
<dbReference type="EMBL" id="PUEV01000056">
    <property type="protein sequence ID" value="PQM51824.1"/>
    <property type="molecule type" value="Genomic_DNA"/>
</dbReference>
<dbReference type="RefSeq" id="WP_105295239.1">
    <property type="nucleotide sequence ID" value="NZ_PUEV01000056.1"/>
</dbReference>
<evidence type="ECO:0008006" key="4">
    <source>
        <dbReference type="Google" id="ProtNLM"/>
    </source>
</evidence>
<dbReference type="Proteomes" id="UP000237911">
    <property type="component" value="Unassembled WGS sequence"/>
</dbReference>
<organism evidence="2 3">
    <name type="scientific">Mycolicibacter virginiensis</name>
    <dbReference type="NCBI Taxonomy" id="1795032"/>
    <lineage>
        <taxon>Bacteria</taxon>
        <taxon>Bacillati</taxon>
        <taxon>Actinomycetota</taxon>
        <taxon>Actinomycetes</taxon>
        <taxon>Mycobacteriales</taxon>
        <taxon>Mycobacteriaceae</taxon>
        <taxon>Mycolicibacter</taxon>
    </lineage>
</organism>
<feature type="region of interest" description="Disordered" evidence="1">
    <location>
        <begin position="1"/>
        <end position="21"/>
    </location>
</feature>
<evidence type="ECO:0000313" key="2">
    <source>
        <dbReference type="EMBL" id="PQM51824.1"/>
    </source>
</evidence>
<protein>
    <recommendedName>
        <fullName evidence="4">Head-tail adaptor protein</fullName>
    </recommendedName>
</protein>
<proteinExistence type="predicted"/>
<sequence>MSEEVLRHRGGGRDEDGKLVTAGTPVPLQAIGIAPGGGGRTVERLRDGQTVVHTVYLPMGTDLVNTDELTVRGERFRIIVNDWRMRGRGGLEVLCTRGQG</sequence>
<evidence type="ECO:0000313" key="3">
    <source>
        <dbReference type="Proteomes" id="UP000237911"/>
    </source>
</evidence>
<reference evidence="2 3" key="1">
    <citation type="submission" date="2018-02" db="EMBL/GenBank/DDBJ databases">
        <title>Draft genome sequence of Mycobacterium virginiense isolated from mud of a swine farm in Japan.</title>
        <authorList>
            <person name="Ohya K."/>
        </authorList>
    </citation>
    <scope>NUCLEOTIDE SEQUENCE [LARGE SCALE GENOMIC DNA]</scope>
    <source>
        <strain evidence="2 3">GF75</strain>
    </source>
</reference>
<comment type="caution">
    <text evidence="2">The sequence shown here is derived from an EMBL/GenBank/DDBJ whole genome shotgun (WGS) entry which is preliminary data.</text>
</comment>
<gene>
    <name evidence="2" type="ORF">C5U48_12935</name>
</gene>
<evidence type="ECO:0000256" key="1">
    <source>
        <dbReference type="SAM" id="MobiDB-lite"/>
    </source>
</evidence>